<name>A0ABR0P9N7_GOSAR</name>
<comment type="caution">
    <text evidence="1">The sequence shown here is derived from an EMBL/GenBank/DDBJ whole genome shotgun (WGS) entry which is preliminary data.</text>
</comment>
<accession>A0ABR0P9N7</accession>
<protein>
    <submittedName>
        <fullName evidence="1">Uncharacterized protein</fullName>
    </submittedName>
</protein>
<gene>
    <name evidence="1" type="ORF">PVK06_022818</name>
</gene>
<evidence type="ECO:0000313" key="1">
    <source>
        <dbReference type="EMBL" id="KAK5817889.1"/>
    </source>
</evidence>
<organism evidence="1 2">
    <name type="scientific">Gossypium arboreum</name>
    <name type="common">Tree cotton</name>
    <name type="synonym">Gossypium nanking</name>
    <dbReference type="NCBI Taxonomy" id="29729"/>
    <lineage>
        <taxon>Eukaryota</taxon>
        <taxon>Viridiplantae</taxon>
        <taxon>Streptophyta</taxon>
        <taxon>Embryophyta</taxon>
        <taxon>Tracheophyta</taxon>
        <taxon>Spermatophyta</taxon>
        <taxon>Magnoliopsida</taxon>
        <taxon>eudicotyledons</taxon>
        <taxon>Gunneridae</taxon>
        <taxon>Pentapetalae</taxon>
        <taxon>rosids</taxon>
        <taxon>malvids</taxon>
        <taxon>Malvales</taxon>
        <taxon>Malvaceae</taxon>
        <taxon>Malvoideae</taxon>
        <taxon>Gossypium</taxon>
    </lineage>
</organism>
<proteinExistence type="predicted"/>
<keyword evidence="2" id="KW-1185">Reference proteome</keyword>
<sequence>MLIGEELEDSITGSKIRELPVRRYFGKGTDDTVAQARIDYQPSKDLLLEDLTLTVLVVFAEGKLKEEIICFLDVDMRKCIWKGVLNLCYIHREAMSWSQEVQWLRKQVSHGKNSLSPIPCFVRVFSYYKLECGLGYKNRKLGAWTSSSSCSRESSPGNCREKFKGRKGFYGVE</sequence>
<dbReference type="Proteomes" id="UP001358586">
    <property type="component" value="Chromosome 7"/>
</dbReference>
<evidence type="ECO:0000313" key="2">
    <source>
        <dbReference type="Proteomes" id="UP001358586"/>
    </source>
</evidence>
<dbReference type="EMBL" id="JARKNE010000007">
    <property type="protein sequence ID" value="KAK5817889.1"/>
    <property type="molecule type" value="Genomic_DNA"/>
</dbReference>
<reference evidence="1 2" key="1">
    <citation type="submission" date="2023-03" db="EMBL/GenBank/DDBJ databases">
        <title>WGS of Gossypium arboreum.</title>
        <authorList>
            <person name="Yu D."/>
        </authorList>
    </citation>
    <scope>NUCLEOTIDE SEQUENCE [LARGE SCALE GENOMIC DNA]</scope>
    <source>
        <tissue evidence="1">Leaf</tissue>
    </source>
</reference>